<feature type="compositionally biased region" description="Basic and acidic residues" evidence="3">
    <location>
        <begin position="473"/>
        <end position="482"/>
    </location>
</feature>
<organism evidence="5 6">
    <name type="scientific">Puccinia triticina</name>
    <dbReference type="NCBI Taxonomy" id="208348"/>
    <lineage>
        <taxon>Eukaryota</taxon>
        <taxon>Fungi</taxon>
        <taxon>Dikarya</taxon>
        <taxon>Basidiomycota</taxon>
        <taxon>Pucciniomycotina</taxon>
        <taxon>Pucciniomycetes</taxon>
        <taxon>Pucciniales</taxon>
        <taxon>Pucciniaceae</taxon>
        <taxon>Puccinia</taxon>
    </lineage>
</organism>
<protein>
    <recommendedName>
        <fullName evidence="4">Bromo domain-containing protein</fullName>
    </recommendedName>
</protein>
<proteinExistence type="predicted"/>
<dbReference type="Gene3D" id="1.20.920.10">
    <property type="entry name" value="Bromodomain-like"/>
    <property type="match status" value="1"/>
</dbReference>
<name>A0ABY7C6M5_9BASI</name>
<feature type="compositionally biased region" description="Basic and acidic residues" evidence="3">
    <location>
        <begin position="301"/>
        <end position="313"/>
    </location>
</feature>
<dbReference type="InterPro" id="IPR036427">
    <property type="entry name" value="Bromodomain-like_sf"/>
</dbReference>
<accession>A0ABY7C6M5</accession>
<evidence type="ECO:0000256" key="2">
    <source>
        <dbReference type="PROSITE-ProRule" id="PRU00035"/>
    </source>
</evidence>
<dbReference type="InterPro" id="IPR001487">
    <property type="entry name" value="Bromodomain"/>
</dbReference>
<feature type="compositionally biased region" description="Polar residues" evidence="3">
    <location>
        <begin position="487"/>
        <end position="511"/>
    </location>
</feature>
<feature type="compositionally biased region" description="Basic and acidic residues" evidence="3">
    <location>
        <begin position="387"/>
        <end position="407"/>
    </location>
</feature>
<dbReference type="PANTHER" id="PTHR15398:SF4">
    <property type="entry name" value="BROMODOMAIN-CONTAINING PROTEIN 8 ISOFORM X1"/>
    <property type="match status" value="1"/>
</dbReference>
<feature type="compositionally biased region" description="Polar residues" evidence="3">
    <location>
        <begin position="315"/>
        <end position="325"/>
    </location>
</feature>
<evidence type="ECO:0000256" key="1">
    <source>
        <dbReference type="ARBA" id="ARBA00023117"/>
    </source>
</evidence>
<sequence>MLSGRAVGRPVGPTGYLLPKLPSAQHFRKQRAKDRTMAEVNAATEAEPKLSIQEQLLLAQAVHQAQPREGTEQTVDWEQVAELLHGFQQARKTEDWHWLHGTSFNPEVCSNVYANICKTYLEDKLDQKASLDAHQTLTVARQLYEVHLKSIAEALLEEEKRSQSLQTEIEAIKRGEWDDKLRLIADCDKPTSPEAPQVQSPKPPDSHPASPSNPEIPEQVEENDVDKQSEPGSSLAAPVSLGRSAAKKSPISRTKRAAKKEIQDPSNSTEVPPKNNDASLGNADVPKSRKRKAAPTSVSQRKLDKTPRPEPEKPSVTTASDSSESPKGAESPASDDDETVIQQLIGSRDRPTPSGPVTRKTRKVELEANEPVETKPSSHKPPQNKKIKSEHEDPPDPKTPKILDKSLRSRTAKVTLTPNKEKTTVQEEPAQDSETNPSSTKPLNHESPGTNVSTKGPEESHSAAHSPSSNKKLHLDNDHSADASRVGTPNSASFATGITDGNSTANQTPNSAKLPLFPADASSAGPRHGSSSTTSDPTSFRRRMLKTHSSVQSNPISSIFRDPVKESEAPGYTSIVKRPMDLRTLAKKLRDGKVTTTEEYRRDLMLMLANAVMFNHEDSEVTKHAKELMVECDRLVSIFMRGSRY</sequence>
<gene>
    <name evidence="5" type="ORF">PtA15_1A149</name>
</gene>
<feature type="compositionally biased region" description="Polar residues" evidence="3">
    <location>
        <begin position="529"/>
        <end position="538"/>
    </location>
</feature>
<keyword evidence="6" id="KW-1185">Reference proteome</keyword>
<evidence type="ECO:0000313" key="6">
    <source>
        <dbReference type="Proteomes" id="UP001164743"/>
    </source>
</evidence>
<dbReference type="GeneID" id="77806040"/>
<evidence type="ECO:0000256" key="3">
    <source>
        <dbReference type="SAM" id="MobiDB-lite"/>
    </source>
</evidence>
<feature type="compositionally biased region" description="Polar residues" evidence="3">
    <location>
        <begin position="432"/>
        <end position="454"/>
    </location>
</feature>
<dbReference type="Proteomes" id="UP001164743">
    <property type="component" value="Chromosome 1A"/>
</dbReference>
<dbReference type="PROSITE" id="PS50014">
    <property type="entry name" value="BROMODOMAIN_2"/>
    <property type="match status" value="1"/>
</dbReference>
<evidence type="ECO:0000313" key="5">
    <source>
        <dbReference type="EMBL" id="WAQ80811.1"/>
    </source>
</evidence>
<feature type="region of interest" description="Disordered" evidence="3">
    <location>
        <begin position="187"/>
        <end position="554"/>
    </location>
</feature>
<dbReference type="SMART" id="SM00297">
    <property type="entry name" value="BROMO"/>
    <property type="match status" value="1"/>
</dbReference>
<dbReference type="RefSeq" id="XP_053016366.1">
    <property type="nucleotide sequence ID" value="XM_053165145.1"/>
</dbReference>
<dbReference type="PANTHER" id="PTHR15398">
    <property type="entry name" value="BROMODOMAIN-CONTAINING PROTEIN 8"/>
    <property type="match status" value="1"/>
</dbReference>
<keyword evidence="1 2" id="KW-0103">Bromodomain</keyword>
<dbReference type="EMBL" id="CP110421">
    <property type="protein sequence ID" value="WAQ80811.1"/>
    <property type="molecule type" value="Genomic_DNA"/>
</dbReference>
<dbReference type="PRINTS" id="PR00503">
    <property type="entry name" value="BROMODOMAIN"/>
</dbReference>
<evidence type="ECO:0000259" key="4">
    <source>
        <dbReference type="PROSITE" id="PS50014"/>
    </source>
</evidence>
<dbReference type="SUPFAM" id="SSF47370">
    <property type="entry name" value="Bromodomain"/>
    <property type="match status" value="1"/>
</dbReference>
<reference evidence="5" key="1">
    <citation type="submission" date="2022-10" db="EMBL/GenBank/DDBJ databases">
        <title>Puccinia triticina Genome sequencing and assembly.</title>
        <authorList>
            <person name="Li C."/>
        </authorList>
    </citation>
    <scope>NUCLEOTIDE SEQUENCE</scope>
    <source>
        <strain evidence="5">Pt15</strain>
    </source>
</reference>
<dbReference type="Pfam" id="PF00439">
    <property type="entry name" value="Bromodomain"/>
    <property type="match status" value="1"/>
</dbReference>
<feature type="domain" description="Bromo" evidence="4">
    <location>
        <begin position="552"/>
        <end position="622"/>
    </location>
</feature>